<dbReference type="InterPro" id="IPR011989">
    <property type="entry name" value="ARM-like"/>
</dbReference>
<proteinExistence type="predicted"/>
<evidence type="ECO:0000256" key="5">
    <source>
        <dbReference type="SAM" id="MobiDB-lite"/>
    </source>
</evidence>
<dbReference type="OrthoDB" id="10251727at2759"/>
<evidence type="ECO:0000313" key="7">
    <source>
        <dbReference type="Proteomes" id="UP000237271"/>
    </source>
</evidence>
<keyword evidence="7" id="KW-1185">Reference proteome</keyword>
<dbReference type="Proteomes" id="UP000237271">
    <property type="component" value="Unassembled WGS sequence"/>
</dbReference>
<dbReference type="GO" id="GO:0015031">
    <property type="term" value="P:protein transport"/>
    <property type="evidence" value="ECO:0007669"/>
    <property type="project" value="UniProtKB-KW"/>
</dbReference>
<dbReference type="CDD" id="cd00403">
    <property type="entry name" value="Ribosomal_L1"/>
    <property type="match status" value="1"/>
</dbReference>
<sequence length="500" mass="55929">MKRLRRGGEEGAAEPAGPRSTIVAKKQEERAKTPLVEDVEYMSCILTRKLVPSKTSLKPIPITLPHAIHDDAAEICLFVKDEDKKRIKEALAKSPVPGLTKVMTVKKLRKNFSRFEDKRALAAAYDMFLADDRVLPYLKGPLGTKFFIKKKQPIAVRVSRKDVANSVRLASRRTAFHVSAGVCNNVKVARLDMTPEQIVDNVMVAMNNCANLVPKGWNGVQSINIKTSDSVALPVYNALASLAKLPPVGKTANLKKRKLEEFIAEADEEEAPKTKKQDKKKNKKQETTAEKPTTKKQKKEETPVEQSPKAKKSKKTVKVDEEAEETPKKHNKKVKKEDKPAEMTTPPAKKKTRSKKKVSKKRPKSPQAESYNVTMAMFSARGLNNFISEVSDEGGAKLHTKGHKYAMYTIRQKFTQTPGSSGLGSGGPALQSYDRKKYAWKPRYLYMLGYDVDFGHVQIISLVSGSKYSEKCLGYLDRSILLEASHKLMLLVIIARRNDH</sequence>
<keyword evidence="3" id="KW-0653">Protein transport</keyword>
<dbReference type="AlphaFoldDB" id="A0A2P4YI12"/>
<dbReference type="InterPro" id="IPR023674">
    <property type="entry name" value="Ribosomal_uL1-like"/>
</dbReference>
<dbReference type="EMBL" id="NCKW01002609">
    <property type="protein sequence ID" value="POM77438.1"/>
    <property type="molecule type" value="Genomic_DNA"/>
</dbReference>
<evidence type="ECO:0000256" key="3">
    <source>
        <dbReference type="ARBA" id="ARBA00022927"/>
    </source>
</evidence>
<evidence type="ECO:0000256" key="2">
    <source>
        <dbReference type="ARBA" id="ARBA00022448"/>
    </source>
</evidence>
<keyword evidence="4" id="KW-0472">Membrane</keyword>
<evidence type="ECO:0000256" key="1">
    <source>
        <dbReference type="ARBA" id="ARBA00004308"/>
    </source>
</evidence>
<protein>
    <recommendedName>
        <fullName evidence="8">Ribosomal protein L1</fullName>
    </recommendedName>
</protein>
<feature type="compositionally biased region" description="Basic and acidic residues" evidence="5">
    <location>
        <begin position="317"/>
        <end position="328"/>
    </location>
</feature>
<dbReference type="Pfam" id="PF00687">
    <property type="entry name" value="Ribosomal_L1"/>
    <property type="match status" value="1"/>
</dbReference>
<dbReference type="SUPFAM" id="SSF56808">
    <property type="entry name" value="Ribosomal protein L1"/>
    <property type="match status" value="1"/>
</dbReference>
<dbReference type="GO" id="GO:0012505">
    <property type="term" value="C:endomembrane system"/>
    <property type="evidence" value="ECO:0007669"/>
    <property type="project" value="UniProtKB-SubCell"/>
</dbReference>
<dbReference type="PANTHER" id="PTHR22780">
    <property type="entry name" value="ADAPTIN, ALPHA/GAMMA/EPSILON"/>
    <property type="match status" value="1"/>
</dbReference>
<reference evidence="6 7" key="1">
    <citation type="journal article" date="2017" name="Genome Biol. Evol.">
        <title>Phytophthora megakarya and P. palmivora, closely related causal agents of cacao black pod rot, underwent increases in genome sizes and gene numbers by different mechanisms.</title>
        <authorList>
            <person name="Ali S.S."/>
            <person name="Shao J."/>
            <person name="Lary D.J."/>
            <person name="Kronmiller B."/>
            <person name="Shen D."/>
            <person name="Strem M.D."/>
            <person name="Amoako-Attah I."/>
            <person name="Akrofi A.Y."/>
            <person name="Begoude B.A."/>
            <person name="Ten Hoopen G.M."/>
            <person name="Coulibaly K."/>
            <person name="Kebe B.I."/>
            <person name="Melnick R.L."/>
            <person name="Guiltinan M.J."/>
            <person name="Tyler B.M."/>
            <person name="Meinhardt L.W."/>
            <person name="Bailey B.A."/>
        </authorList>
    </citation>
    <scope>NUCLEOTIDE SEQUENCE [LARGE SCALE GENOMIC DNA]</scope>
    <source>
        <strain evidence="7">sbr112.9</strain>
    </source>
</reference>
<dbReference type="GO" id="GO:0005737">
    <property type="term" value="C:cytoplasm"/>
    <property type="evidence" value="ECO:0007669"/>
    <property type="project" value="UniProtKB-ARBA"/>
</dbReference>
<keyword evidence="2" id="KW-0813">Transport</keyword>
<accession>A0A2P4YI12</accession>
<dbReference type="Gene3D" id="3.40.50.790">
    <property type="match status" value="1"/>
</dbReference>
<feature type="compositionally biased region" description="Basic and acidic residues" evidence="5">
    <location>
        <begin position="284"/>
        <end position="302"/>
    </location>
</feature>
<organism evidence="6 7">
    <name type="scientific">Phytophthora palmivora</name>
    <dbReference type="NCBI Taxonomy" id="4796"/>
    <lineage>
        <taxon>Eukaryota</taxon>
        <taxon>Sar</taxon>
        <taxon>Stramenopiles</taxon>
        <taxon>Oomycota</taxon>
        <taxon>Peronosporomycetes</taxon>
        <taxon>Peronosporales</taxon>
        <taxon>Peronosporaceae</taxon>
        <taxon>Phytophthora</taxon>
    </lineage>
</organism>
<dbReference type="InterPro" id="IPR016095">
    <property type="entry name" value="Ribosomal_uL1_3-a/b-sand"/>
</dbReference>
<evidence type="ECO:0000313" key="6">
    <source>
        <dbReference type="EMBL" id="POM77438.1"/>
    </source>
</evidence>
<feature type="region of interest" description="Disordered" evidence="5">
    <location>
        <begin position="267"/>
        <end position="372"/>
    </location>
</feature>
<evidence type="ECO:0008006" key="8">
    <source>
        <dbReference type="Google" id="ProtNLM"/>
    </source>
</evidence>
<dbReference type="InterPro" id="IPR028364">
    <property type="entry name" value="Ribosomal_uL1/biogenesis"/>
</dbReference>
<gene>
    <name evidence="6" type="ORF">PHPALM_5178</name>
</gene>
<comment type="caution">
    <text evidence="6">The sequence shown here is derived from an EMBL/GenBank/DDBJ whole genome shotgun (WGS) entry which is preliminary data.</text>
</comment>
<comment type="subcellular location">
    <subcellularLocation>
        <location evidence="1">Endomembrane system</location>
    </subcellularLocation>
</comment>
<dbReference type="Gene3D" id="3.30.190.20">
    <property type="match status" value="1"/>
</dbReference>
<dbReference type="Gene3D" id="1.25.10.10">
    <property type="entry name" value="Leucine-rich Repeat Variant"/>
    <property type="match status" value="1"/>
</dbReference>
<evidence type="ECO:0000256" key="4">
    <source>
        <dbReference type="ARBA" id="ARBA00023136"/>
    </source>
</evidence>
<feature type="region of interest" description="Disordered" evidence="5">
    <location>
        <begin position="1"/>
        <end position="21"/>
    </location>
</feature>
<name>A0A2P4YI12_9STRA</name>
<feature type="compositionally biased region" description="Basic residues" evidence="5">
    <location>
        <begin position="348"/>
        <end position="364"/>
    </location>
</feature>
<feature type="compositionally biased region" description="Basic residues" evidence="5">
    <location>
        <begin position="274"/>
        <end position="283"/>
    </location>
</feature>
<dbReference type="InterPro" id="IPR050840">
    <property type="entry name" value="Adaptor_Complx_Large_Subunit"/>
</dbReference>